<dbReference type="EMBL" id="NHYE01001384">
    <property type="protein sequence ID" value="PPQ96275.1"/>
    <property type="molecule type" value="Genomic_DNA"/>
</dbReference>
<reference evidence="2 3" key="1">
    <citation type="journal article" date="2018" name="Evol. Lett.">
        <title>Horizontal gene cluster transfer increased hallucinogenic mushroom diversity.</title>
        <authorList>
            <person name="Reynolds H.T."/>
            <person name="Vijayakumar V."/>
            <person name="Gluck-Thaler E."/>
            <person name="Korotkin H.B."/>
            <person name="Matheny P.B."/>
            <person name="Slot J.C."/>
        </authorList>
    </citation>
    <scope>NUCLEOTIDE SEQUENCE [LARGE SCALE GENOMIC DNA]</scope>
    <source>
        <strain evidence="2 3">SRW20</strain>
    </source>
</reference>
<dbReference type="OrthoDB" id="2788977at2759"/>
<name>A0A409XZX3_9AGAR</name>
<keyword evidence="1" id="KW-1133">Transmembrane helix</keyword>
<proteinExistence type="predicted"/>
<evidence type="ECO:0000256" key="1">
    <source>
        <dbReference type="SAM" id="Phobius"/>
    </source>
</evidence>
<sequence length="237" mass="27726">MAEKAFRRISGGMPNQMNEVNQVHDRAGAQRDFRSFPQGVPESATWKRRELTERIVSKLETTLKNVYKKNLRNEHLMKDIEARLTEDLSNFRAIDSLISDVCRGLQRNYQRADASLNQQVPQIKRELETSMETLTDLSETLPSTDSQVTSIRHAGLKSLVQAQELVYELSWLNTEFYERWRIIIFTSSSPVSLRWKVYLRTLFVISFIICSWLFWIALTGAYRAHRHRLVWGEKLMS</sequence>
<accession>A0A409XZX3</accession>
<dbReference type="Proteomes" id="UP000284706">
    <property type="component" value="Unassembled WGS sequence"/>
</dbReference>
<keyword evidence="1" id="KW-0812">Transmembrane</keyword>
<protein>
    <submittedName>
        <fullName evidence="2">Uncharacterized protein</fullName>
    </submittedName>
</protein>
<dbReference type="AlphaFoldDB" id="A0A409XZX3"/>
<keyword evidence="1" id="KW-0472">Membrane</keyword>
<feature type="transmembrane region" description="Helical" evidence="1">
    <location>
        <begin position="197"/>
        <end position="218"/>
    </location>
</feature>
<dbReference type="InParanoid" id="A0A409XZX3"/>
<evidence type="ECO:0000313" key="2">
    <source>
        <dbReference type="EMBL" id="PPQ96275.1"/>
    </source>
</evidence>
<organism evidence="2 3">
    <name type="scientific">Gymnopilus dilepis</name>
    <dbReference type="NCBI Taxonomy" id="231916"/>
    <lineage>
        <taxon>Eukaryota</taxon>
        <taxon>Fungi</taxon>
        <taxon>Dikarya</taxon>
        <taxon>Basidiomycota</taxon>
        <taxon>Agaricomycotina</taxon>
        <taxon>Agaricomycetes</taxon>
        <taxon>Agaricomycetidae</taxon>
        <taxon>Agaricales</taxon>
        <taxon>Agaricineae</taxon>
        <taxon>Hymenogastraceae</taxon>
        <taxon>Gymnopilus</taxon>
    </lineage>
</organism>
<comment type="caution">
    <text evidence="2">The sequence shown here is derived from an EMBL/GenBank/DDBJ whole genome shotgun (WGS) entry which is preliminary data.</text>
</comment>
<keyword evidence="3" id="KW-1185">Reference proteome</keyword>
<gene>
    <name evidence="2" type="ORF">CVT26_005662</name>
</gene>
<evidence type="ECO:0000313" key="3">
    <source>
        <dbReference type="Proteomes" id="UP000284706"/>
    </source>
</evidence>